<name>A0AAJ6FMF0_9LACO</name>
<accession>A0AAJ6FMF0</accession>
<gene>
    <name evidence="1" type="ORF">QFF56_05820</name>
</gene>
<evidence type="ECO:0000313" key="2">
    <source>
        <dbReference type="Proteomes" id="UP001238155"/>
    </source>
</evidence>
<protein>
    <submittedName>
        <fullName evidence="1">Uncharacterized protein</fullName>
    </submittedName>
</protein>
<dbReference type="EMBL" id="CP123751">
    <property type="protein sequence ID" value="WHQ79484.1"/>
    <property type="molecule type" value="Genomic_DNA"/>
</dbReference>
<proteinExistence type="predicted"/>
<organism evidence="1 2">
    <name type="scientific">Ligilactobacillus animalis</name>
    <dbReference type="NCBI Taxonomy" id="1605"/>
    <lineage>
        <taxon>Bacteria</taxon>
        <taxon>Bacillati</taxon>
        <taxon>Bacillota</taxon>
        <taxon>Bacilli</taxon>
        <taxon>Lactobacillales</taxon>
        <taxon>Lactobacillaceae</taxon>
        <taxon>Ligilactobacillus</taxon>
    </lineage>
</organism>
<dbReference type="Proteomes" id="UP001238155">
    <property type="component" value="Chromosome"/>
</dbReference>
<dbReference type="RefSeq" id="WP_283534470.1">
    <property type="nucleotide sequence ID" value="NZ_CP123751.1"/>
</dbReference>
<sequence length="110" mass="12413">MLRNAKDGEYGYEPYGKKYGSEFKTVLQVGDIKFVKNKMGSTTPPAETRAGSGRIYVTLTKKNEPKHITFYGKNGQRLKQIDLFGPAHTVNGKKVPTPHQKVRVQKLMMI</sequence>
<reference evidence="1" key="1">
    <citation type="submission" date="2023-04" db="EMBL/GenBank/DDBJ databases">
        <title>Four porcine-derived lactic acid bacteria strains analyses and their evaluation as potential probiotics based on genomics.</title>
        <authorList>
            <person name="Niu D."/>
        </authorList>
    </citation>
    <scope>NUCLEOTIDE SEQUENCE</scope>
    <source>
        <strain evidence="1">ZSB1</strain>
    </source>
</reference>
<evidence type="ECO:0000313" key="1">
    <source>
        <dbReference type="EMBL" id="WHQ79484.1"/>
    </source>
</evidence>
<dbReference type="AlphaFoldDB" id="A0AAJ6FMF0"/>